<dbReference type="PANTHER" id="PTHR11733:SF133">
    <property type="entry name" value="PHOSPHATE-REGULATING NEUTRAL ENDOPEPTIDASE PHEX"/>
    <property type="match status" value="1"/>
</dbReference>
<dbReference type="PANTHER" id="PTHR11733">
    <property type="entry name" value="ZINC METALLOPROTEASE FAMILY M13 NEPRILYSIN-RELATED"/>
    <property type="match status" value="1"/>
</dbReference>
<dbReference type="Proteomes" id="UP001367676">
    <property type="component" value="Unassembled WGS sequence"/>
</dbReference>
<evidence type="ECO:0000313" key="3">
    <source>
        <dbReference type="Proteomes" id="UP001367676"/>
    </source>
</evidence>
<comment type="caution">
    <text evidence="2">The sequence shown here is derived from an EMBL/GenBank/DDBJ whole genome shotgun (WGS) entry which is preliminary data.</text>
</comment>
<keyword evidence="3" id="KW-1185">Reference proteome</keyword>
<proteinExistence type="predicted"/>
<accession>A0AAN9TE30</accession>
<dbReference type="PROSITE" id="PS51885">
    <property type="entry name" value="NEPRILYSIN"/>
    <property type="match status" value="1"/>
</dbReference>
<reference evidence="2 3" key="1">
    <citation type="submission" date="2024-03" db="EMBL/GenBank/DDBJ databases">
        <title>Adaptation during the transition from Ophiocordyceps entomopathogen to insect associate is accompanied by gene loss and intensified selection.</title>
        <authorList>
            <person name="Ward C.M."/>
            <person name="Onetto C.A."/>
            <person name="Borneman A.R."/>
        </authorList>
    </citation>
    <scope>NUCLEOTIDE SEQUENCE [LARGE SCALE GENOMIC DNA]</scope>
    <source>
        <strain evidence="2">AWRI1</strain>
        <tissue evidence="2">Single Adult Female</tissue>
    </source>
</reference>
<name>A0AAN9TE30_9HEMI</name>
<dbReference type="EMBL" id="JBBCAQ010000034">
    <property type="protein sequence ID" value="KAK7580188.1"/>
    <property type="molecule type" value="Genomic_DNA"/>
</dbReference>
<feature type="domain" description="Peptidase M13 C-terminal" evidence="1">
    <location>
        <begin position="223"/>
        <end position="424"/>
    </location>
</feature>
<dbReference type="PRINTS" id="PR00786">
    <property type="entry name" value="NEPRILYSIN"/>
</dbReference>
<dbReference type="Gene3D" id="3.40.390.10">
    <property type="entry name" value="Collagenase (Catalytic Domain)"/>
    <property type="match status" value="1"/>
</dbReference>
<gene>
    <name evidence="2" type="ORF">V9T40_000817</name>
</gene>
<organism evidence="2 3">
    <name type="scientific">Parthenolecanium corni</name>
    <dbReference type="NCBI Taxonomy" id="536013"/>
    <lineage>
        <taxon>Eukaryota</taxon>
        <taxon>Metazoa</taxon>
        <taxon>Ecdysozoa</taxon>
        <taxon>Arthropoda</taxon>
        <taxon>Hexapoda</taxon>
        <taxon>Insecta</taxon>
        <taxon>Pterygota</taxon>
        <taxon>Neoptera</taxon>
        <taxon>Paraneoptera</taxon>
        <taxon>Hemiptera</taxon>
        <taxon>Sternorrhyncha</taxon>
        <taxon>Coccoidea</taxon>
        <taxon>Coccidae</taxon>
        <taxon>Parthenolecanium</taxon>
    </lineage>
</organism>
<sequence length="426" mass="49151">MNLLPPFHLETEPRKDFGTILGKIHRFSFEGSKFFHNVAVRPIPLKNTLNVLTIGSIMENPTIVEHQNGEIPTNAIPGENKFEAPRREYLTSVINHLYNYSEFKLTDDMKSTIARRVNDVLNLERRLLDMIPQQLQDDNEVERNPLYGGSPYVKAQLDELLKGGEIQVNFYDYILALFSDADSMFPDLRLTKEMLEETKWPIIFIPDYHEFKALYEALRETGSFVFVVPITSLEFPLYDLGLEVLNYGTTGFIIAHEMGHAMDVAGSGYDANGNQKHCLTENSRKTFYEIIQRFIDTYNKYEVYFADREPIQVNGQISVNENMADWQGFNMALMAYKMYEKEYGIKPKLIKFENLSPEKLFTLAFASEHCIKPRIGHVVRQTTTLPHPPENIRVNGILRNSRQFSEAWGCADGSMMNPPDKCEIWF</sequence>
<dbReference type="InterPro" id="IPR018497">
    <property type="entry name" value="Peptidase_M13_C"/>
</dbReference>
<dbReference type="InterPro" id="IPR024079">
    <property type="entry name" value="MetalloPept_cat_dom_sf"/>
</dbReference>
<dbReference type="GO" id="GO:0004222">
    <property type="term" value="F:metalloendopeptidase activity"/>
    <property type="evidence" value="ECO:0007669"/>
    <property type="project" value="InterPro"/>
</dbReference>
<evidence type="ECO:0000259" key="1">
    <source>
        <dbReference type="Pfam" id="PF01431"/>
    </source>
</evidence>
<evidence type="ECO:0000313" key="2">
    <source>
        <dbReference type="EMBL" id="KAK7580188.1"/>
    </source>
</evidence>
<dbReference type="InterPro" id="IPR000718">
    <property type="entry name" value="Peptidase_M13"/>
</dbReference>
<dbReference type="SUPFAM" id="SSF55486">
    <property type="entry name" value="Metalloproteases ('zincins'), catalytic domain"/>
    <property type="match status" value="1"/>
</dbReference>
<protein>
    <recommendedName>
        <fullName evidence="1">Peptidase M13 C-terminal domain-containing protein</fullName>
    </recommendedName>
</protein>
<dbReference type="Pfam" id="PF01431">
    <property type="entry name" value="Peptidase_M13"/>
    <property type="match status" value="1"/>
</dbReference>
<dbReference type="GO" id="GO:0016485">
    <property type="term" value="P:protein processing"/>
    <property type="evidence" value="ECO:0007669"/>
    <property type="project" value="TreeGrafter"/>
</dbReference>
<dbReference type="AlphaFoldDB" id="A0AAN9TE30"/>
<dbReference type="GO" id="GO:0005886">
    <property type="term" value="C:plasma membrane"/>
    <property type="evidence" value="ECO:0007669"/>
    <property type="project" value="TreeGrafter"/>
</dbReference>